<reference evidence="2 3" key="1">
    <citation type="journal article" date="2021" name="Plant Biotechnol. J.">
        <title>Multi-omics assisted identification of the key and species-specific regulatory components of drought-tolerant mechanisms in Gossypium stocksii.</title>
        <authorList>
            <person name="Yu D."/>
            <person name="Ke L."/>
            <person name="Zhang D."/>
            <person name="Wu Y."/>
            <person name="Sun Y."/>
            <person name="Mei J."/>
            <person name="Sun J."/>
            <person name="Sun Y."/>
        </authorList>
    </citation>
    <scope>NUCLEOTIDE SEQUENCE [LARGE SCALE GENOMIC DNA]</scope>
    <source>
        <strain evidence="3">cv. E1</strain>
        <tissue evidence="2">Leaf</tissue>
    </source>
</reference>
<keyword evidence="3" id="KW-1185">Reference proteome</keyword>
<feature type="region of interest" description="Disordered" evidence="1">
    <location>
        <begin position="1"/>
        <end position="22"/>
    </location>
</feature>
<evidence type="ECO:0000256" key="1">
    <source>
        <dbReference type="SAM" id="MobiDB-lite"/>
    </source>
</evidence>
<proteinExistence type="predicted"/>
<gene>
    <name evidence="2" type="ORF">J1N35_012481</name>
</gene>
<sequence>MTLVHPSPPFSCRTGGDSQSDHVQSSLSSIQRLKFSMQKLFPGIGTVSLAYAFEIQTWLASVRGLSQRWSFRELLPLLQIQASTLDGETHEITGRIICSLTLQAKLESKCGQGNILFKDTRIYPISF</sequence>
<evidence type="ECO:0000313" key="2">
    <source>
        <dbReference type="EMBL" id="KAH1108713.1"/>
    </source>
</evidence>
<comment type="caution">
    <text evidence="2">The sequence shown here is derived from an EMBL/GenBank/DDBJ whole genome shotgun (WGS) entry which is preliminary data.</text>
</comment>
<dbReference type="AlphaFoldDB" id="A0A9D3W586"/>
<organism evidence="2 3">
    <name type="scientific">Gossypium stocksii</name>
    <dbReference type="NCBI Taxonomy" id="47602"/>
    <lineage>
        <taxon>Eukaryota</taxon>
        <taxon>Viridiplantae</taxon>
        <taxon>Streptophyta</taxon>
        <taxon>Embryophyta</taxon>
        <taxon>Tracheophyta</taxon>
        <taxon>Spermatophyta</taxon>
        <taxon>Magnoliopsida</taxon>
        <taxon>eudicotyledons</taxon>
        <taxon>Gunneridae</taxon>
        <taxon>Pentapetalae</taxon>
        <taxon>rosids</taxon>
        <taxon>malvids</taxon>
        <taxon>Malvales</taxon>
        <taxon>Malvaceae</taxon>
        <taxon>Malvoideae</taxon>
        <taxon>Gossypium</taxon>
    </lineage>
</organism>
<dbReference type="EMBL" id="JAIQCV010000004">
    <property type="protein sequence ID" value="KAH1108713.1"/>
    <property type="molecule type" value="Genomic_DNA"/>
</dbReference>
<accession>A0A9D3W586</accession>
<protein>
    <submittedName>
        <fullName evidence="2">Uncharacterized protein</fullName>
    </submittedName>
</protein>
<name>A0A9D3W586_9ROSI</name>
<evidence type="ECO:0000313" key="3">
    <source>
        <dbReference type="Proteomes" id="UP000828251"/>
    </source>
</evidence>
<dbReference type="Proteomes" id="UP000828251">
    <property type="component" value="Unassembled WGS sequence"/>
</dbReference>